<feature type="chain" id="PRO_5045540131" description="Surface glycan-binding protein B xyloglucan binding domain-containing protein" evidence="1">
    <location>
        <begin position="23"/>
        <end position="380"/>
    </location>
</feature>
<name>A0ABX4BUI9_FLAFR</name>
<keyword evidence="1" id="KW-0732">Signal</keyword>
<dbReference type="RefSeq" id="WP_074662335.1">
    <property type="nucleotide sequence ID" value="NZ_MUGV01000009.1"/>
</dbReference>
<reference evidence="3 4" key="1">
    <citation type="submission" date="2016-11" db="EMBL/GenBank/DDBJ databases">
        <title>Whole genomes of Flavobacteriaceae.</title>
        <authorList>
            <person name="Stine C."/>
            <person name="Li C."/>
            <person name="Tadesse D."/>
        </authorList>
    </citation>
    <scope>NUCLEOTIDE SEQUENCE [LARGE SCALE GENOMIC DNA]</scope>
    <source>
        <strain evidence="3 4">DSM 15937</strain>
    </source>
</reference>
<evidence type="ECO:0000313" key="4">
    <source>
        <dbReference type="Proteomes" id="UP000198382"/>
    </source>
</evidence>
<evidence type="ECO:0000259" key="2">
    <source>
        <dbReference type="Pfam" id="PF18329"/>
    </source>
</evidence>
<organism evidence="3 4">
    <name type="scientific">Flavobacterium frigidimaris</name>
    <dbReference type="NCBI Taxonomy" id="262320"/>
    <lineage>
        <taxon>Bacteria</taxon>
        <taxon>Pseudomonadati</taxon>
        <taxon>Bacteroidota</taxon>
        <taxon>Flavobacteriia</taxon>
        <taxon>Flavobacteriales</taxon>
        <taxon>Flavobacteriaceae</taxon>
        <taxon>Flavobacterium</taxon>
    </lineage>
</organism>
<dbReference type="Pfam" id="PF18329">
    <property type="entry name" value="SGBP_B_XBD"/>
    <property type="match status" value="1"/>
</dbReference>
<evidence type="ECO:0000256" key="1">
    <source>
        <dbReference type="SAM" id="SignalP"/>
    </source>
</evidence>
<dbReference type="Gene3D" id="2.60.40.10">
    <property type="entry name" value="Immunoglobulins"/>
    <property type="match status" value="2"/>
</dbReference>
<protein>
    <recommendedName>
        <fullName evidence="2">Surface glycan-binding protein B xyloglucan binding domain-containing protein</fullName>
    </recommendedName>
</protein>
<gene>
    <name evidence="3" type="ORF">B0A65_04730</name>
</gene>
<comment type="caution">
    <text evidence="3">The sequence shown here is derived from an EMBL/GenBank/DDBJ whole genome shotgun (WGS) entry which is preliminary data.</text>
</comment>
<sequence>MKTLYKITAALLVVLGTTVVSCSSEEAASRSPIINYVRLTDPASSDSLLVEAGQGQLLALIGDNLQDTKEVWFNNLKAFISPTYVTKNSIITNVPGKIPTEINNQIRLVNGSGGVYTYDFSVKIGKPYMKAMKSEYVATGKIATIQGDFFYEPMTVTFTGGAQATISSIDNDQILNIVVPEGAQPGPITIKTNFGETKSDFWFRDNRNIFVSGATGSDFIVTNPGDGDPEAINGNYIRVKKNIGSWDFTAFFNGGPDVFGAESRNVPDDALTHPEKYNFKFEINTLKPYNANGLKFQVLLDKASDFDDYYWSGGVYLWSPPYDTEGEWETIVVPLEKVLLGPGHDVNAAGYFSRLIVHGDGALDADISVDNFRVVPKSLK</sequence>
<accession>A0ABX4BUI9</accession>
<dbReference type="EMBL" id="MUGV01000009">
    <property type="protein sequence ID" value="OXA81055.1"/>
    <property type="molecule type" value="Genomic_DNA"/>
</dbReference>
<evidence type="ECO:0000313" key="3">
    <source>
        <dbReference type="EMBL" id="OXA81055.1"/>
    </source>
</evidence>
<dbReference type="InterPro" id="IPR013783">
    <property type="entry name" value="Ig-like_fold"/>
</dbReference>
<proteinExistence type="predicted"/>
<dbReference type="Proteomes" id="UP000198382">
    <property type="component" value="Unassembled WGS sequence"/>
</dbReference>
<feature type="signal peptide" evidence="1">
    <location>
        <begin position="1"/>
        <end position="22"/>
    </location>
</feature>
<keyword evidence="4" id="KW-1185">Reference proteome</keyword>
<feature type="domain" description="Surface glycan-binding protein B xyloglucan binding" evidence="2">
    <location>
        <begin position="205"/>
        <end position="376"/>
    </location>
</feature>
<dbReference type="PROSITE" id="PS51257">
    <property type="entry name" value="PROKAR_LIPOPROTEIN"/>
    <property type="match status" value="1"/>
</dbReference>
<dbReference type="InterPro" id="IPR040475">
    <property type="entry name" value="SGBP_B_XBD"/>
</dbReference>